<evidence type="ECO:0000313" key="2">
    <source>
        <dbReference type="EMBL" id="GAA1606288.1"/>
    </source>
</evidence>
<name>A0ABP4QGC6_9ACTN</name>
<proteinExistence type="predicted"/>
<sequence length="324" mass="35046">MDFEEAADALYAAPAGDFIASRNALAKQLKADGDALGSTRLKALRKPTVAAWVANLVARRLPDEVDELLALGDEFREATADLDGDRLRELTPRRHQLLDKLSKEAARLAGDEGQKLSGDVAQKLRETLDAALVDPAAGAAVREGRLSSALRHVGFGVVDETGEPSNVTPLTPQPRRSPKTTTAKDTGEGGRRAGRGRSTAEKQDATAEQDIGVEQDTATEQDKAAAAKERAEAERREREEREAAEREAAVRAEAKRAFEDAVAAAQAAEAKVEDLDTQLDDARDALTEAQALVHRLGTELDAARRAARDAQKESREARKRYNRL</sequence>
<evidence type="ECO:0000256" key="1">
    <source>
        <dbReference type="SAM" id="MobiDB-lite"/>
    </source>
</evidence>
<accession>A0ABP4QGC6</accession>
<feature type="compositionally biased region" description="Basic and acidic residues" evidence="1">
    <location>
        <begin position="220"/>
        <end position="254"/>
    </location>
</feature>
<reference evidence="3" key="1">
    <citation type="journal article" date="2019" name="Int. J. Syst. Evol. Microbiol.">
        <title>The Global Catalogue of Microorganisms (GCM) 10K type strain sequencing project: providing services to taxonomists for standard genome sequencing and annotation.</title>
        <authorList>
            <consortium name="The Broad Institute Genomics Platform"/>
            <consortium name="The Broad Institute Genome Sequencing Center for Infectious Disease"/>
            <person name="Wu L."/>
            <person name="Ma J."/>
        </authorList>
    </citation>
    <scope>NUCLEOTIDE SEQUENCE [LARGE SCALE GENOMIC DNA]</scope>
    <source>
        <strain evidence="3">JCM 15572</strain>
    </source>
</reference>
<evidence type="ECO:0008006" key="4">
    <source>
        <dbReference type="Google" id="ProtNLM"/>
    </source>
</evidence>
<protein>
    <recommendedName>
        <fullName evidence="4">Transposase</fullName>
    </recommendedName>
</protein>
<evidence type="ECO:0000313" key="3">
    <source>
        <dbReference type="Proteomes" id="UP001501705"/>
    </source>
</evidence>
<feature type="region of interest" description="Disordered" evidence="1">
    <location>
        <begin position="157"/>
        <end position="254"/>
    </location>
</feature>
<gene>
    <name evidence="2" type="ORF">GCM10009804_72970</name>
</gene>
<comment type="caution">
    <text evidence="2">The sequence shown here is derived from an EMBL/GenBank/DDBJ whole genome shotgun (WGS) entry which is preliminary data.</text>
</comment>
<keyword evidence="3" id="KW-1185">Reference proteome</keyword>
<dbReference type="Proteomes" id="UP001501705">
    <property type="component" value="Unassembled WGS sequence"/>
</dbReference>
<dbReference type="EMBL" id="BAAAPH010000038">
    <property type="protein sequence ID" value="GAA1606288.1"/>
    <property type="molecule type" value="Genomic_DNA"/>
</dbReference>
<feature type="compositionally biased region" description="Basic and acidic residues" evidence="1">
    <location>
        <begin position="298"/>
        <end position="316"/>
    </location>
</feature>
<dbReference type="RefSeq" id="WP_344241280.1">
    <property type="nucleotide sequence ID" value="NZ_BAAAPH010000038.1"/>
</dbReference>
<organism evidence="2 3">
    <name type="scientific">Kribbella hippodromi</name>
    <dbReference type="NCBI Taxonomy" id="434347"/>
    <lineage>
        <taxon>Bacteria</taxon>
        <taxon>Bacillati</taxon>
        <taxon>Actinomycetota</taxon>
        <taxon>Actinomycetes</taxon>
        <taxon>Propionibacteriales</taxon>
        <taxon>Kribbellaceae</taxon>
        <taxon>Kribbella</taxon>
    </lineage>
</organism>
<feature type="region of interest" description="Disordered" evidence="1">
    <location>
        <begin position="298"/>
        <end position="324"/>
    </location>
</feature>